<dbReference type="InterPro" id="IPR051329">
    <property type="entry name" value="NIR_SIR_4Fe-4S"/>
</dbReference>
<evidence type="ECO:0000256" key="8">
    <source>
        <dbReference type="SAM" id="MobiDB-lite"/>
    </source>
</evidence>
<keyword evidence="2" id="KW-0004">4Fe-4S</keyword>
<evidence type="ECO:0000256" key="1">
    <source>
        <dbReference type="ARBA" id="ARBA00010429"/>
    </source>
</evidence>
<dbReference type="PROSITE" id="PS00365">
    <property type="entry name" value="NIR_SIR"/>
    <property type="match status" value="2"/>
</dbReference>
<dbReference type="InterPro" id="IPR006066">
    <property type="entry name" value="NO2/SO3_Rdtase_FeS/sirohaem_BS"/>
</dbReference>
<evidence type="ECO:0000259" key="9">
    <source>
        <dbReference type="Pfam" id="PF01077"/>
    </source>
</evidence>
<dbReference type="GO" id="GO:0016491">
    <property type="term" value="F:oxidoreductase activity"/>
    <property type="evidence" value="ECO:0007669"/>
    <property type="project" value="UniProtKB-KW"/>
</dbReference>
<evidence type="ECO:0000256" key="5">
    <source>
        <dbReference type="ARBA" id="ARBA00023002"/>
    </source>
</evidence>
<organism evidence="11 12">
    <name type="scientific">Candidatus Nitrospira neomarina</name>
    <dbReference type="NCBI Taxonomy" id="3020899"/>
    <lineage>
        <taxon>Bacteria</taxon>
        <taxon>Pseudomonadati</taxon>
        <taxon>Nitrospirota</taxon>
        <taxon>Nitrospiria</taxon>
        <taxon>Nitrospirales</taxon>
        <taxon>Nitrospiraceae</taxon>
        <taxon>Nitrospira</taxon>
    </lineage>
</organism>
<keyword evidence="7" id="KW-0411">Iron-sulfur</keyword>
<feature type="region of interest" description="Disordered" evidence="8">
    <location>
        <begin position="496"/>
        <end position="538"/>
    </location>
</feature>
<comment type="similarity">
    <text evidence="1">Belongs to the nitrite and sulfite reductase 4Fe-4S domain family.</text>
</comment>
<dbReference type="AlphaFoldDB" id="A0AA96GFQ6"/>
<dbReference type="InterPro" id="IPR005117">
    <property type="entry name" value="NiRdtase/SiRdtase_haem-b_fer"/>
</dbReference>
<gene>
    <name evidence="11" type="ORF">PQG83_10590</name>
</gene>
<dbReference type="PANTHER" id="PTHR32439:SF0">
    <property type="entry name" value="FERREDOXIN--NITRITE REDUCTASE, CHLOROPLASTIC"/>
    <property type="match status" value="1"/>
</dbReference>
<feature type="domain" description="Nitrite/sulphite reductase 4Fe-4S" evidence="9">
    <location>
        <begin position="122"/>
        <end position="280"/>
    </location>
</feature>
<keyword evidence="12" id="KW-1185">Reference proteome</keyword>
<proteinExistence type="inferred from homology"/>
<dbReference type="RefSeq" id="WP_312740670.1">
    <property type="nucleotide sequence ID" value="NZ_CP116968.1"/>
</dbReference>
<dbReference type="PANTHER" id="PTHR32439">
    <property type="entry name" value="FERREDOXIN--NITRITE REDUCTASE, CHLOROPLASTIC"/>
    <property type="match status" value="1"/>
</dbReference>
<evidence type="ECO:0000256" key="6">
    <source>
        <dbReference type="ARBA" id="ARBA00023004"/>
    </source>
</evidence>
<dbReference type="GO" id="GO:0046872">
    <property type="term" value="F:metal ion binding"/>
    <property type="evidence" value="ECO:0007669"/>
    <property type="project" value="UniProtKB-KW"/>
</dbReference>
<evidence type="ECO:0000313" key="11">
    <source>
        <dbReference type="EMBL" id="WNM60212.1"/>
    </source>
</evidence>
<feature type="compositionally biased region" description="Basic and acidic residues" evidence="8">
    <location>
        <begin position="513"/>
        <end position="526"/>
    </location>
</feature>
<dbReference type="InterPro" id="IPR045854">
    <property type="entry name" value="NO2/SO3_Rdtase_4Fe4S_sf"/>
</dbReference>
<dbReference type="InterPro" id="IPR006067">
    <property type="entry name" value="NO2/SO3_Rdtase_4Fe4S_dom"/>
</dbReference>
<dbReference type="SUPFAM" id="SSF56014">
    <property type="entry name" value="Nitrite and sulphite reductase 4Fe-4S domain-like"/>
    <property type="match status" value="2"/>
</dbReference>
<feature type="compositionally biased region" description="Basic residues" evidence="8">
    <location>
        <begin position="496"/>
        <end position="511"/>
    </location>
</feature>
<feature type="compositionally biased region" description="Polar residues" evidence="8">
    <location>
        <begin position="527"/>
        <end position="538"/>
    </location>
</feature>
<accession>A0AA96GFQ6</accession>
<dbReference type="Pfam" id="PF03460">
    <property type="entry name" value="NIR_SIR_ferr"/>
    <property type="match status" value="2"/>
</dbReference>
<feature type="domain" description="Nitrite/Sulfite reductase ferredoxin-like" evidence="10">
    <location>
        <begin position="50"/>
        <end position="113"/>
    </location>
</feature>
<name>A0AA96GFQ6_9BACT</name>
<dbReference type="GO" id="GO:0051539">
    <property type="term" value="F:4 iron, 4 sulfur cluster binding"/>
    <property type="evidence" value="ECO:0007669"/>
    <property type="project" value="UniProtKB-KW"/>
</dbReference>
<dbReference type="Gene3D" id="3.30.413.10">
    <property type="entry name" value="Sulfite Reductase Hemoprotein, domain 1"/>
    <property type="match status" value="2"/>
</dbReference>
<keyword evidence="3" id="KW-0349">Heme</keyword>
<evidence type="ECO:0000313" key="12">
    <source>
        <dbReference type="Proteomes" id="UP001302494"/>
    </source>
</evidence>
<dbReference type="Gene3D" id="3.90.480.20">
    <property type="match status" value="1"/>
</dbReference>
<dbReference type="PRINTS" id="PR00397">
    <property type="entry name" value="SIROHAEM"/>
</dbReference>
<dbReference type="SUPFAM" id="SSF55124">
    <property type="entry name" value="Nitrite/Sulfite reductase N-terminal domain-like"/>
    <property type="match status" value="2"/>
</dbReference>
<keyword evidence="5" id="KW-0560">Oxidoreductase</keyword>
<evidence type="ECO:0000256" key="7">
    <source>
        <dbReference type="ARBA" id="ARBA00023014"/>
    </source>
</evidence>
<dbReference type="Proteomes" id="UP001302494">
    <property type="component" value="Chromosome"/>
</dbReference>
<evidence type="ECO:0000256" key="4">
    <source>
        <dbReference type="ARBA" id="ARBA00022723"/>
    </source>
</evidence>
<reference evidence="11 12" key="1">
    <citation type="submission" date="2023-01" db="EMBL/GenBank/DDBJ databases">
        <title>Cultivation and genomic characterization of new, ubiquitous marine nitrite-oxidizing bacteria from the Nitrospirales.</title>
        <authorList>
            <person name="Mueller A.J."/>
            <person name="Daebeler A."/>
            <person name="Herbold C.W."/>
            <person name="Kirkegaard R.H."/>
            <person name="Daims H."/>
        </authorList>
    </citation>
    <scope>NUCLEOTIDE SEQUENCE [LARGE SCALE GENOMIC DNA]</scope>
    <source>
        <strain evidence="11 12">DK</strain>
    </source>
</reference>
<evidence type="ECO:0000256" key="3">
    <source>
        <dbReference type="ARBA" id="ARBA00022617"/>
    </source>
</evidence>
<dbReference type="GO" id="GO:0020037">
    <property type="term" value="F:heme binding"/>
    <property type="evidence" value="ECO:0007669"/>
    <property type="project" value="InterPro"/>
</dbReference>
<protein>
    <submittedName>
        <fullName evidence="11">Ferredoxin--nitrite reductase</fullName>
    </submittedName>
</protein>
<dbReference type="Pfam" id="PF01077">
    <property type="entry name" value="NIR_SIR"/>
    <property type="match status" value="1"/>
</dbReference>
<dbReference type="InterPro" id="IPR036136">
    <property type="entry name" value="Nit/Sulf_reduc_fer-like_dom_sf"/>
</dbReference>
<feature type="domain" description="Nitrite/Sulfite reductase ferredoxin-like" evidence="10">
    <location>
        <begin position="300"/>
        <end position="363"/>
    </location>
</feature>
<dbReference type="EMBL" id="CP116968">
    <property type="protein sequence ID" value="WNM60212.1"/>
    <property type="molecule type" value="Genomic_DNA"/>
</dbReference>
<sequence length="538" mass="59373">MNKIEVLKGEKDGLDIKEDIARYAELGWEAIPDEDIQRLKWYGLFLRNPTPGYFMIRVRIPGGRTTSVQMRTLAHLANTFGNGVLDLTTRQQFQLRHMKIEHVPEVFRQMEEAGLCSLQTGMDNVRNIMTCPVAGLTPQEQLDATDLVKRLTEELVGHRAYSNLPRKFNMAITGCLDNCLHLETQDLALVPATVEGEGNAITGFNLLAGGKLGSGGYRIATPLDVFVTPREVVAVTGAILRVFRNHGCRDSRTTARLAFLLDDWGEERFRLEVQREVGWELSRAGTDVRKSSVNDHMGVYRQKQSGLNYVGLKIPVGRIQADDLHGIAGLADTYGTGELRLAANQAVIMPNVSDRVLGDLTEEPLLQRFVYNPTPVQKGLVSCVGSDYCNLAVIESKSRAVETAKRIEAMIGTEMKPITMHWSGCPAGCGNHLVADVGLLGKKVRIKGQIIEAVDIFVGGRSGPDPKPAIKLLEDVPCDTLAEVLSGILPYHSREKMHRTKAKTINKRSVSRRPIDPEKTTSKRNDTAATLLTSPSMN</sequence>
<dbReference type="KEGG" id="nneo:PQG83_10590"/>
<keyword evidence="4" id="KW-0479">Metal-binding</keyword>
<evidence type="ECO:0000259" key="10">
    <source>
        <dbReference type="Pfam" id="PF03460"/>
    </source>
</evidence>
<evidence type="ECO:0000256" key="2">
    <source>
        <dbReference type="ARBA" id="ARBA00022485"/>
    </source>
</evidence>
<keyword evidence="6" id="KW-0408">Iron</keyword>